<proteinExistence type="predicted"/>
<accession>A0A402C5Q6</accession>
<dbReference type="Proteomes" id="UP000287519">
    <property type="component" value="Unassembled WGS sequence"/>
</dbReference>
<dbReference type="EMBL" id="BHYM01000023">
    <property type="protein sequence ID" value="GCE38933.1"/>
    <property type="molecule type" value="Genomic_DNA"/>
</dbReference>
<protein>
    <submittedName>
        <fullName evidence="1">Uncharacterized protein</fullName>
    </submittedName>
</protein>
<evidence type="ECO:0000313" key="1">
    <source>
        <dbReference type="EMBL" id="GCE38933.1"/>
    </source>
</evidence>
<keyword evidence="2" id="KW-1185">Reference proteome</keyword>
<reference evidence="1 2" key="1">
    <citation type="submission" date="2018-11" db="EMBL/GenBank/DDBJ databases">
        <title>Microbial catabolism of amino acid.</title>
        <authorList>
            <person name="Hibi M."/>
            <person name="Ogawa J."/>
        </authorList>
    </citation>
    <scope>NUCLEOTIDE SEQUENCE [LARGE SCALE GENOMIC DNA]</scope>
    <source>
        <strain evidence="1 2">C31-06</strain>
    </source>
</reference>
<organism evidence="1 2">
    <name type="scientific">Rhodococcus wratislaviensis</name>
    <name type="common">Tsukamurella wratislaviensis</name>
    <dbReference type="NCBI Taxonomy" id="44752"/>
    <lineage>
        <taxon>Bacteria</taxon>
        <taxon>Bacillati</taxon>
        <taxon>Actinomycetota</taxon>
        <taxon>Actinomycetes</taxon>
        <taxon>Mycobacteriales</taxon>
        <taxon>Nocardiaceae</taxon>
        <taxon>Rhodococcus</taxon>
    </lineage>
</organism>
<dbReference type="AlphaFoldDB" id="A0A402C5Q6"/>
<comment type="caution">
    <text evidence="1">The sequence shown here is derived from an EMBL/GenBank/DDBJ whole genome shotgun (WGS) entry which is preliminary data.</text>
</comment>
<evidence type="ECO:0000313" key="2">
    <source>
        <dbReference type="Proteomes" id="UP000287519"/>
    </source>
</evidence>
<gene>
    <name evidence="1" type="ORF">Rhow_002457</name>
</gene>
<sequence length="44" mass="4803">MAVDLLIHTITSELVQIFHVEAQATGSRRLLGEPIYLPVKMPGG</sequence>
<name>A0A402C5Q6_RHOWR</name>